<gene>
    <name evidence="2" type="ORF">F2Q69_00052151</name>
</gene>
<proteinExistence type="predicted"/>
<feature type="region of interest" description="Disordered" evidence="1">
    <location>
        <begin position="1"/>
        <end position="21"/>
    </location>
</feature>
<dbReference type="Proteomes" id="UP000712600">
    <property type="component" value="Unassembled WGS sequence"/>
</dbReference>
<evidence type="ECO:0000313" key="2">
    <source>
        <dbReference type="EMBL" id="KAF3485057.1"/>
    </source>
</evidence>
<evidence type="ECO:0000256" key="1">
    <source>
        <dbReference type="SAM" id="MobiDB-lite"/>
    </source>
</evidence>
<reference evidence="2" key="1">
    <citation type="submission" date="2019-12" db="EMBL/GenBank/DDBJ databases">
        <title>Genome sequencing and annotation of Brassica cretica.</title>
        <authorList>
            <person name="Studholme D.J."/>
            <person name="Sarris P."/>
        </authorList>
    </citation>
    <scope>NUCLEOTIDE SEQUENCE</scope>
    <source>
        <strain evidence="2">PFS-109/04</strain>
        <tissue evidence="2">Leaf</tissue>
    </source>
</reference>
<name>A0A8S9MVV6_BRACR</name>
<dbReference type="EMBL" id="QGKX02002183">
    <property type="protein sequence ID" value="KAF3485057.1"/>
    <property type="molecule type" value="Genomic_DNA"/>
</dbReference>
<evidence type="ECO:0000313" key="3">
    <source>
        <dbReference type="Proteomes" id="UP000712600"/>
    </source>
</evidence>
<organism evidence="2 3">
    <name type="scientific">Brassica cretica</name>
    <name type="common">Mustard</name>
    <dbReference type="NCBI Taxonomy" id="69181"/>
    <lineage>
        <taxon>Eukaryota</taxon>
        <taxon>Viridiplantae</taxon>
        <taxon>Streptophyta</taxon>
        <taxon>Embryophyta</taxon>
        <taxon>Tracheophyta</taxon>
        <taxon>Spermatophyta</taxon>
        <taxon>Magnoliopsida</taxon>
        <taxon>eudicotyledons</taxon>
        <taxon>Gunneridae</taxon>
        <taxon>Pentapetalae</taxon>
        <taxon>rosids</taxon>
        <taxon>malvids</taxon>
        <taxon>Brassicales</taxon>
        <taxon>Brassicaceae</taxon>
        <taxon>Brassiceae</taxon>
        <taxon>Brassica</taxon>
    </lineage>
</organism>
<sequence>MRRSHAPALSLSRRSPFERSLGLGSPVEIRRDIRASNVIRRSLCVELLLFSDSNFRFRASLKFASTGGSSFSSSDDNVC</sequence>
<protein>
    <submittedName>
        <fullName evidence="2">Uncharacterized protein</fullName>
    </submittedName>
</protein>
<accession>A0A8S9MVV6</accession>
<dbReference type="AlphaFoldDB" id="A0A8S9MVV6"/>
<comment type="caution">
    <text evidence="2">The sequence shown here is derived from an EMBL/GenBank/DDBJ whole genome shotgun (WGS) entry which is preliminary data.</text>
</comment>